<dbReference type="PANTHER" id="PTHR34720:SF9">
    <property type="entry name" value="BLR4714 PROTEIN"/>
    <property type="match status" value="1"/>
</dbReference>
<dbReference type="Gene3D" id="2.130.10.30">
    <property type="entry name" value="Regulator of chromosome condensation 1/beta-lactamase-inhibitor protein II"/>
    <property type="match status" value="4"/>
</dbReference>
<dbReference type="InterPro" id="IPR040853">
    <property type="entry name" value="RapA2_cadherin-like"/>
</dbReference>
<protein>
    <submittedName>
        <fullName evidence="4">Putative outer membrane adhesin like protein</fullName>
    </submittedName>
</protein>
<evidence type="ECO:0000259" key="3">
    <source>
        <dbReference type="Pfam" id="PF17803"/>
    </source>
</evidence>
<gene>
    <name evidence="4" type="ORF">NCTC10742_00164</name>
</gene>
<dbReference type="PANTHER" id="PTHR34720">
    <property type="entry name" value="MICROCYSTIN DEPENDENT PROTEIN"/>
    <property type="match status" value="1"/>
</dbReference>
<feature type="domain" description="RapA2 cadherin-like" evidence="3">
    <location>
        <begin position="1374"/>
        <end position="1443"/>
    </location>
</feature>
<dbReference type="NCBIfam" id="NF012211">
    <property type="entry name" value="tand_rpt_95"/>
    <property type="match status" value="18"/>
</dbReference>
<dbReference type="EMBL" id="UGQM01000001">
    <property type="protein sequence ID" value="STZ40964.1"/>
    <property type="molecule type" value="Genomic_DNA"/>
</dbReference>
<dbReference type="Gene3D" id="2.60.40.2810">
    <property type="match status" value="6"/>
</dbReference>
<evidence type="ECO:0000256" key="2">
    <source>
        <dbReference type="SAM" id="SignalP"/>
    </source>
</evidence>
<feature type="compositionally biased region" description="Acidic residues" evidence="1">
    <location>
        <begin position="75"/>
        <end position="101"/>
    </location>
</feature>
<dbReference type="Gene3D" id="2.60.40.3440">
    <property type="match status" value="10"/>
</dbReference>
<feature type="domain" description="RapA2 cadherin-like" evidence="3">
    <location>
        <begin position="1854"/>
        <end position="1923"/>
    </location>
</feature>
<dbReference type="SUPFAM" id="SSF50985">
    <property type="entry name" value="RCC1/BLIP-II"/>
    <property type="match status" value="2"/>
</dbReference>
<evidence type="ECO:0000313" key="4">
    <source>
        <dbReference type="EMBL" id="STZ40964.1"/>
    </source>
</evidence>
<dbReference type="InterPro" id="IPR009091">
    <property type="entry name" value="RCC1/BLIP-II"/>
</dbReference>
<dbReference type="InterPro" id="IPR010221">
    <property type="entry name" value="VCBS_dom"/>
</dbReference>
<dbReference type="PROSITE" id="PS50012">
    <property type="entry name" value="RCC1_3"/>
    <property type="match status" value="3"/>
</dbReference>
<feature type="compositionally biased region" description="Pro residues" evidence="1">
    <location>
        <begin position="165"/>
        <end position="174"/>
    </location>
</feature>
<proteinExistence type="predicted"/>
<name>A0A378SGL7_9MYCO</name>
<evidence type="ECO:0000313" key="5">
    <source>
        <dbReference type="Proteomes" id="UP000254291"/>
    </source>
</evidence>
<feature type="signal peptide" evidence="2">
    <location>
        <begin position="1"/>
        <end position="24"/>
    </location>
</feature>
<feature type="compositionally biased region" description="Low complexity" evidence="1">
    <location>
        <begin position="34"/>
        <end position="72"/>
    </location>
</feature>
<feature type="compositionally biased region" description="Acidic residues" evidence="1">
    <location>
        <begin position="117"/>
        <end position="131"/>
    </location>
</feature>
<organism evidence="4 5">
    <name type="scientific">Mycolicibacterium gilvum</name>
    <dbReference type="NCBI Taxonomy" id="1804"/>
    <lineage>
        <taxon>Bacteria</taxon>
        <taxon>Bacillati</taxon>
        <taxon>Actinomycetota</taxon>
        <taxon>Actinomycetes</taxon>
        <taxon>Mycobacteriales</taxon>
        <taxon>Mycobacteriaceae</taxon>
        <taxon>Mycolicibacterium</taxon>
    </lineage>
</organism>
<dbReference type="PROSITE" id="PS00626">
    <property type="entry name" value="RCC1_2"/>
    <property type="match status" value="4"/>
</dbReference>
<dbReference type="Pfam" id="PF17803">
    <property type="entry name" value="Cadherin_4"/>
    <property type="match status" value="4"/>
</dbReference>
<feature type="region of interest" description="Disordered" evidence="1">
    <location>
        <begin position="31"/>
        <end position="187"/>
    </location>
</feature>
<accession>A0A378SGL7</accession>
<feature type="chain" id="PRO_5039633833" evidence="2">
    <location>
        <begin position="25"/>
        <end position="2816"/>
    </location>
</feature>
<feature type="domain" description="RapA2 cadherin-like" evidence="3">
    <location>
        <begin position="1756"/>
        <end position="1827"/>
    </location>
</feature>
<keyword evidence="2" id="KW-0732">Signal</keyword>
<evidence type="ECO:0000256" key="1">
    <source>
        <dbReference type="SAM" id="MobiDB-lite"/>
    </source>
</evidence>
<feature type="domain" description="RapA2 cadherin-like" evidence="3">
    <location>
        <begin position="1286"/>
        <end position="1347"/>
    </location>
</feature>
<reference evidence="4 5" key="1">
    <citation type="submission" date="2018-06" db="EMBL/GenBank/DDBJ databases">
        <authorList>
            <consortium name="Pathogen Informatics"/>
            <person name="Doyle S."/>
        </authorList>
    </citation>
    <scope>NUCLEOTIDE SEQUENCE [LARGE SCALE GENOMIC DNA]</scope>
    <source>
        <strain evidence="4 5">NCTC10742</strain>
    </source>
</reference>
<dbReference type="Pfam" id="PF13540">
    <property type="entry name" value="RCC1_2"/>
    <property type="match status" value="4"/>
</dbReference>
<sequence length="2816" mass="285470">MGVSRCVGRVGALAVALGVGTAVAFPHTALADEGAGSNGSVSSSSREPASGTTGTSDRESSSSPSKPAATRPSDSDDTETSGPDGDEPNADGSEPTEEDTEPSSTPATSPEPPADPVVEDTTDEALADPDPAESLAPSTLHPESGSTPEPVHSITATTVADLPTSAPPEEPASQPPRTDVPAAYPRTSPAIQAPASSVGALSTPVSQPVSLVGALVSTVLAPFSGGAPAAPSQPPLLWVVLAWVRRELQRTFANSTPTTTPQSVTLTLDSATSVSGPIEFDADDVDDDPLVYTVPGRGAVGGPTHGTVTVDQTTGTFTYNPDDAYALIGGTDTFTYTVSDAGARRTFFGIPLSRSATTATGIVTVTLNPVHVAPVTNGDTATTVEDRPVTIAVLDNDTDANGDALTVSGVTQGTSGTVTFTASGVTYTPNADFTGTDTFTYTATDGRSAGTATVTVTVTPVDDAPVAVGDSVTVGEDSGTTVIDVLANDIDVDGGPKVVTGVTPPAHGTVTAIGPSLSYTPAADFHGTDAFTYTLNDGSTATVTVIVTPVDDKPVAVGDTVTVAEDSSPTVIDVLANDTDIDAGPKTITGVSQPAKGNVVVTGTTVIYTPTADFTGTDTFTYTLNGGATATVTVTVTPVDDAPVAVGDTATVAEDSGPTIIDVLANDTDIDAGPIAITAVTQPVDGTVTFTASEVTYTPGADFHGTDTFTYTLNGGATATVTVTVTPVDDAPVTVGDAVTVAEDSGPTIIDVLVNDTDIDAGPKTITAVTQPVDGTVTFTPTGVTYTPNSDFHGTDTFTYTLNGGSVAVVTVIVDRVDDTPIAVGDSVTVAEDSGPTTIDVLANDTDIDNGPIAITAVTQPTNGTIDFTVSRVTYTPGANFHGTDTFTYTLNGGATATVTVTVNAAPVIGQVTTTPGEGNTWVVSVSADDAENDTLTTTVASADPTVPLTVTKQTDGTFQVVADPTWASAHPAAQIAVTVTVTDTYGSSATTTSAIGTAYNVISLGWDAAGVGHVPALPAGVSYTQVAGGAFHTVLLRSDGSVVGAGQNNYGQLDIPPLPAGVTYTQVAAGSWHTVLLRSDGTVVAVGDNFKGQIDIPEPGLGVSYTGVAAGELGTILLRSDGTAVAVGDGQYGQLEIPTLPTGVRYAQAAIGSVRSVLLRSDGTVVTVGMNDAVPTLPAGVTYIAVASGAGHAVLLRSDGVAVAFGANDWGQTDIPALPAGVVYVNIAASRYHSVLLRSDGTAVAVGQNTSEQLDIPVLPTGVTYTGVAAGGYSTWLISSTAAVPFNTPPVAANDTVTVAEGGTATISVTANDTDADGTIDTATVVITRQPTAGTVTIHAGGTVTYVSNGTEVTADSFAYRINDALGATSNEATVFITITPVDDAPVAVNDAVTVAEGGTITIAVIGNDTDADGTIDTTTVVIVTQPTAGTATVNGDGTVTYVSDGSEVTSDSFTYTVKDTAGLTSNVATVSITVNPVNDAPVAVNDAYTVAENGLLVIDAPGLLGNDLDSEHPFIYITTITNPRHGTFDGILSDGSFTYRPHAGYFGTDSFTYQINDVTGLTSNTATVTITITPVDDAPVAVNDAVTVAEDSGTTVIDVLANDTDIDAGPKTITSITQPNSGTTTITATGVAYTPNENFHGTDTFTYTLNGGTSAEVTVTVTPVNDAPVAPDKVVTISEDTWSVAIHLTDGATDVDGDPLRRGYVTYPAIGSTFVDSDNLGIQRLLRYYPPANYTGQITIPYTVWDGQVFSNWATITINVTPVNDVPVAVNDSAAVDAGGTTTITLTANDTDVDTDNGVDPATIVIGTQPSAGTVTVNSDGTVTYTSTGTTTTTDIFTYTVEDTTGLVSNPATVTVNVTATATPPVAVNDTVTVDEGGTTTLAVIANDTDADGDIDTATVVIVRQPTAGTATVNSDGTVSYASDGSEITTDSFEYTVRDVAGAVSNAATVIITVTPVDDAPVAVNDTVTITEDTLATFIDVLANDTDIDGGPKTITSITSPAGGHALVIGNRVRYFSAPNFHGTETFTYTLNGGATATVTVIVTPISEAPVIHRVTSTPGVGNTWVLSVDASDDDGGALTTTVTSANATVPLTITRLPGGAIQVDIDPTWARAHPGAQLPVTVTVTDAENISATKQLTIGTVSNAVFFGHNIYGQRNIPALPEGVTYTQVATASLSHTVLLRSDGTAVAVGDNFRGQLNIPPLPTGMTYTQVANGTEHTVLLRSDGTAIAVGNNSDGQLNIPRLPAGVTYTRIAAGNYGTVLLRSDGTAVGAGYNTYGQLNIPQPPPGVTYTQAAVGLTHTVLLRSDGTAVALGDNAFGQTVIPALPTGLKYTQVAAGDLHSVLLRSDGSVVAFGNNQWGQSTVPALPAGLRYTQVAAGRYNSMRLRSDGTAIGFGQNASSQLNIPVLPAGLVYTQAAASNHTVLLFSTSSSFNSLPLATNDAATVAEGGTITFSVTANDTDTDGTLNTATVVITRQPTSGSVTVNAGGTVTYVSNGAEVSADSFAYRVNDNKGATSNEATVSITITPVNDAPVAVDDAYTVAKNGVLVISAPGLLANDSDPEGNSFTIVAATGTQHGTVDPLYSNGSFTYRPAAGYSGTDTFTYTISDGTSTAQATVTIAVSAVDNQAPVAVADSYTVAEDGVLNVTGPGVLANDTDADGDPLSVVAAGPTSHGTFTLRSDGSFTYTPVANFHGTDSFTYQVSDGSGPSAPATATITVTPINDTPVVQNDTIPFPKDGFIGFSLANRSSDVDGDTLTATLISGTTHGTLFFDGTNRAFSYRPNTGFTGQDSFTYKVNDGKVDSAIATVTLNVS</sequence>
<dbReference type="InterPro" id="IPR000408">
    <property type="entry name" value="Reg_chr_condens"/>
</dbReference>
<dbReference type="NCBIfam" id="TIGR01965">
    <property type="entry name" value="VCBS_repeat"/>
    <property type="match status" value="1"/>
</dbReference>
<dbReference type="Pfam" id="PF17963">
    <property type="entry name" value="Big_9"/>
    <property type="match status" value="14"/>
</dbReference>
<dbReference type="Proteomes" id="UP000254291">
    <property type="component" value="Unassembled WGS sequence"/>
</dbReference>